<accession>A7SJ53</accession>
<reference evidence="3 4" key="1">
    <citation type="journal article" date="2007" name="Science">
        <title>Sea anemone genome reveals ancestral eumetazoan gene repertoire and genomic organization.</title>
        <authorList>
            <person name="Putnam N.H."/>
            <person name="Srivastava M."/>
            <person name="Hellsten U."/>
            <person name="Dirks B."/>
            <person name="Chapman J."/>
            <person name="Salamov A."/>
            <person name="Terry A."/>
            <person name="Shapiro H."/>
            <person name="Lindquist E."/>
            <person name="Kapitonov V.V."/>
            <person name="Jurka J."/>
            <person name="Genikhovich G."/>
            <person name="Grigoriev I.V."/>
            <person name="Lucas S.M."/>
            <person name="Steele R.E."/>
            <person name="Finnerty J.R."/>
            <person name="Technau U."/>
            <person name="Martindale M.Q."/>
            <person name="Rokhsar D.S."/>
        </authorList>
    </citation>
    <scope>NUCLEOTIDE SEQUENCE [LARGE SCALE GENOMIC DNA]</scope>
    <source>
        <strain evidence="4">CH2 X CH6</strain>
    </source>
</reference>
<protein>
    <recommendedName>
        <fullName evidence="2">N-acetyltransferase domain-containing protein</fullName>
    </recommendedName>
</protein>
<feature type="non-terminal residue" evidence="3">
    <location>
        <position position="116"/>
    </location>
</feature>
<dbReference type="eggNOG" id="KOG3139">
    <property type="taxonomic scope" value="Eukaryota"/>
</dbReference>
<dbReference type="AlphaFoldDB" id="A7SJ53"/>
<evidence type="ECO:0000256" key="1">
    <source>
        <dbReference type="ARBA" id="ARBA00022679"/>
    </source>
</evidence>
<dbReference type="STRING" id="45351.A7SJ53"/>
<proteinExistence type="predicted"/>
<evidence type="ECO:0000259" key="2">
    <source>
        <dbReference type="PROSITE" id="PS51186"/>
    </source>
</evidence>
<dbReference type="InterPro" id="IPR050769">
    <property type="entry name" value="NAT_camello-type"/>
</dbReference>
<organism evidence="3 4">
    <name type="scientific">Nematostella vectensis</name>
    <name type="common">Starlet sea anemone</name>
    <dbReference type="NCBI Taxonomy" id="45351"/>
    <lineage>
        <taxon>Eukaryota</taxon>
        <taxon>Metazoa</taxon>
        <taxon>Cnidaria</taxon>
        <taxon>Anthozoa</taxon>
        <taxon>Hexacorallia</taxon>
        <taxon>Actiniaria</taxon>
        <taxon>Edwardsiidae</taxon>
        <taxon>Nematostella</taxon>
    </lineage>
</organism>
<dbReference type="CDD" id="cd04301">
    <property type="entry name" value="NAT_SF"/>
    <property type="match status" value="1"/>
</dbReference>
<dbReference type="KEGG" id="nve:5507725"/>
<dbReference type="SUPFAM" id="SSF55729">
    <property type="entry name" value="Acyl-CoA N-acyltransferases (Nat)"/>
    <property type="match status" value="1"/>
</dbReference>
<dbReference type="InParanoid" id="A7SJ53"/>
<dbReference type="OMA" id="DIRATYM"/>
<dbReference type="PhylomeDB" id="A7SJ53"/>
<dbReference type="InterPro" id="IPR000182">
    <property type="entry name" value="GNAT_dom"/>
</dbReference>
<dbReference type="HOGENOM" id="CLU_013985_10_2_1"/>
<dbReference type="PANTHER" id="PTHR13947:SF37">
    <property type="entry name" value="LD18367P"/>
    <property type="match status" value="1"/>
</dbReference>
<evidence type="ECO:0000313" key="3">
    <source>
        <dbReference type="EMBL" id="EDO36282.1"/>
    </source>
</evidence>
<dbReference type="Proteomes" id="UP000001593">
    <property type="component" value="Unassembled WGS sequence"/>
</dbReference>
<dbReference type="PANTHER" id="PTHR13947">
    <property type="entry name" value="GNAT FAMILY N-ACETYLTRANSFERASE"/>
    <property type="match status" value="1"/>
</dbReference>
<gene>
    <name evidence="3" type="ORF">NEMVEDRAFT_v1g120217</name>
</gene>
<dbReference type="Pfam" id="PF00583">
    <property type="entry name" value="Acetyltransf_1"/>
    <property type="match status" value="1"/>
</dbReference>
<sequence length="116" mass="13615">MTWYINSCLQTDLFDIEKSYMYNKGSCMWVAEYDSNVVGMVGLVHSENHPEEVAELQRMSVSSSVRRKGIARKLIFELLEFAREYGYRKIILTTSILQPVARTMYRKLGFQVVREY</sequence>
<name>A7SJ53_NEMVE</name>
<feature type="domain" description="N-acetyltransferase" evidence="2">
    <location>
        <begin position="1"/>
        <end position="116"/>
    </location>
</feature>
<dbReference type="GO" id="GO:0008080">
    <property type="term" value="F:N-acetyltransferase activity"/>
    <property type="evidence" value="ECO:0000318"/>
    <property type="project" value="GO_Central"/>
</dbReference>
<dbReference type="PROSITE" id="PS51186">
    <property type="entry name" value="GNAT"/>
    <property type="match status" value="1"/>
</dbReference>
<dbReference type="InterPro" id="IPR016181">
    <property type="entry name" value="Acyl_CoA_acyltransferase"/>
</dbReference>
<evidence type="ECO:0000313" key="4">
    <source>
        <dbReference type="Proteomes" id="UP000001593"/>
    </source>
</evidence>
<keyword evidence="1" id="KW-0808">Transferase</keyword>
<keyword evidence="4" id="KW-1185">Reference proteome</keyword>
<dbReference type="Gene3D" id="3.40.630.30">
    <property type="match status" value="1"/>
</dbReference>
<dbReference type="EMBL" id="DS469674">
    <property type="protein sequence ID" value="EDO36282.1"/>
    <property type="molecule type" value="Genomic_DNA"/>
</dbReference>
<dbReference type="OrthoDB" id="41532at2759"/>